<comment type="caution">
    <text evidence="1">The sequence shown here is derived from an EMBL/GenBank/DDBJ whole genome shotgun (WGS) entry which is preliminary data.</text>
</comment>
<accession>A0ACC6KUE5</accession>
<dbReference type="Proteomes" id="UP001246858">
    <property type="component" value="Unassembled WGS sequence"/>
</dbReference>
<dbReference type="EMBL" id="JAVDTF010000001">
    <property type="protein sequence ID" value="MDR6782983.1"/>
    <property type="molecule type" value="Genomic_DNA"/>
</dbReference>
<keyword evidence="2" id="KW-1185">Reference proteome</keyword>
<name>A0ACC6KUE5_9SPHI</name>
<gene>
    <name evidence="1" type="ORF">J2X78_001535</name>
</gene>
<sequence length="204" mass="23813">MKTSANNYSALKILITAFLLTYLVTDISAQEKRVKYNIIRNDNVIGQMQFSQKNESGNLYLTMTSLTKTRFVFNIEVNIEERAHFQNGQLISSSVQRRVNGKEKANKQTRLVNNSYQLHSNQNISRLNQPIRYNLMMLYANEPSELEQVYSDNYQQFLDIKRTGAHTYRIQLPDGNYNDYHFANGLCHEIIIHNTLYTIKMQMA</sequence>
<evidence type="ECO:0000313" key="1">
    <source>
        <dbReference type="EMBL" id="MDR6782983.1"/>
    </source>
</evidence>
<organism evidence="1 2">
    <name type="scientific">Pedobacter africanus</name>
    <dbReference type="NCBI Taxonomy" id="151894"/>
    <lineage>
        <taxon>Bacteria</taxon>
        <taxon>Pseudomonadati</taxon>
        <taxon>Bacteroidota</taxon>
        <taxon>Sphingobacteriia</taxon>
        <taxon>Sphingobacteriales</taxon>
        <taxon>Sphingobacteriaceae</taxon>
        <taxon>Pedobacter</taxon>
    </lineage>
</organism>
<evidence type="ECO:0000313" key="2">
    <source>
        <dbReference type="Proteomes" id="UP001246858"/>
    </source>
</evidence>
<proteinExistence type="predicted"/>
<protein>
    <submittedName>
        <fullName evidence="1">Uncharacterized protein</fullName>
    </submittedName>
</protein>
<reference evidence="1" key="1">
    <citation type="submission" date="2023-07" db="EMBL/GenBank/DDBJ databases">
        <title>Sorghum-associated microbial communities from plants grown in Nebraska, USA.</title>
        <authorList>
            <person name="Schachtman D."/>
        </authorList>
    </citation>
    <scope>NUCLEOTIDE SEQUENCE</scope>
    <source>
        <strain evidence="1">2697</strain>
    </source>
</reference>